<name>A0ABC8XQQ6_9POAL</name>
<keyword evidence="4" id="KW-0539">Nucleus</keyword>
<dbReference type="PROSITE" id="PS51005">
    <property type="entry name" value="NAC"/>
    <property type="match status" value="1"/>
</dbReference>
<dbReference type="InterPro" id="IPR036093">
    <property type="entry name" value="NAC_dom_sf"/>
</dbReference>
<organism evidence="7 8">
    <name type="scientific">Urochloa decumbens</name>
    <dbReference type="NCBI Taxonomy" id="240449"/>
    <lineage>
        <taxon>Eukaryota</taxon>
        <taxon>Viridiplantae</taxon>
        <taxon>Streptophyta</taxon>
        <taxon>Embryophyta</taxon>
        <taxon>Tracheophyta</taxon>
        <taxon>Spermatophyta</taxon>
        <taxon>Magnoliopsida</taxon>
        <taxon>Liliopsida</taxon>
        <taxon>Poales</taxon>
        <taxon>Poaceae</taxon>
        <taxon>PACMAD clade</taxon>
        <taxon>Panicoideae</taxon>
        <taxon>Panicodae</taxon>
        <taxon>Paniceae</taxon>
        <taxon>Melinidinae</taxon>
        <taxon>Urochloa</taxon>
    </lineage>
</organism>
<evidence type="ECO:0000256" key="1">
    <source>
        <dbReference type="ARBA" id="ARBA00023015"/>
    </source>
</evidence>
<dbReference type="GO" id="GO:0003677">
    <property type="term" value="F:DNA binding"/>
    <property type="evidence" value="ECO:0007669"/>
    <property type="project" value="UniProtKB-KW"/>
</dbReference>
<dbReference type="EMBL" id="OZ075124">
    <property type="protein sequence ID" value="CAL4928005.1"/>
    <property type="molecule type" value="Genomic_DNA"/>
</dbReference>
<reference evidence="8" key="1">
    <citation type="submission" date="2024-06" db="EMBL/GenBank/DDBJ databases">
        <authorList>
            <person name="Ryan C."/>
        </authorList>
    </citation>
    <scope>NUCLEOTIDE SEQUENCE [LARGE SCALE GENOMIC DNA]</scope>
</reference>
<dbReference type="SUPFAM" id="SSF101941">
    <property type="entry name" value="NAC domain"/>
    <property type="match status" value="1"/>
</dbReference>
<keyword evidence="1" id="KW-0805">Transcription regulation</keyword>
<feature type="compositionally biased region" description="Basic residues" evidence="5">
    <location>
        <begin position="215"/>
        <end position="227"/>
    </location>
</feature>
<feature type="compositionally biased region" description="Low complexity" evidence="5">
    <location>
        <begin position="51"/>
        <end position="63"/>
    </location>
</feature>
<dbReference type="Gene3D" id="2.170.150.80">
    <property type="entry name" value="NAC domain"/>
    <property type="match status" value="1"/>
</dbReference>
<evidence type="ECO:0000259" key="6">
    <source>
        <dbReference type="PROSITE" id="PS51005"/>
    </source>
</evidence>
<feature type="region of interest" description="Disordered" evidence="5">
    <location>
        <begin position="1"/>
        <end position="63"/>
    </location>
</feature>
<dbReference type="Pfam" id="PF02365">
    <property type="entry name" value="NAM"/>
    <property type="match status" value="1"/>
</dbReference>
<evidence type="ECO:0000313" key="7">
    <source>
        <dbReference type="EMBL" id="CAL4928005.1"/>
    </source>
</evidence>
<accession>A0ABC8XQQ6</accession>
<dbReference type="PANTHER" id="PTHR31719">
    <property type="entry name" value="NAC TRANSCRIPTION FACTOR 56"/>
    <property type="match status" value="1"/>
</dbReference>
<feature type="compositionally biased region" description="Low complexity" evidence="5">
    <location>
        <begin position="202"/>
        <end position="214"/>
    </location>
</feature>
<dbReference type="InterPro" id="IPR003441">
    <property type="entry name" value="NAC-dom"/>
</dbReference>
<protein>
    <recommendedName>
        <fullName evidence="6">NAC domain-containing protein</fullName>
    </recommendedName>
</protein>
<evidence type="ECO:0000256" key="5">
    <source>
        <dbReference type="SAM" id="MobiDB-lite"/>
    </source>
</evidence>
<dbReference type="AlphaFoldDB" id="A0ABC8XQQ6"/>
<evidence type="ECO:0000256" key="2">
    <source>
        <dbReference type="ARBA" id="ARBA00023125"/>
    </source>
</evidence>
<evidence type="ECO:0000256" key="4">
    <source>
        <dbReference type="ARBA" id="ARBA00023242"/>
    </source>
</evidence>
<keyword evidence="3" id="KW-0804">Transcription</keyword>
<keyword evidence="8" id="KW-1185">Reference proteome</keyword>
<feature type="domain" description="NAC" evidence="6">
    <location>
        <begin position="345"/>
        <end position="505"/>
    </location>
</feature>
<gene>
    <name evidence="7" type="ORF">URODEC1_LOCUS24920</name>
</gene>
<feature type="region of interest" description="Disordered" evidence="5">
    <location>
        <begin position="177"/>
        <end position="233"/>
    </location>
</feature>
<evidence type="ECO:0000256" key="3">
    <source>
        <dbReference type="ARBA" id="ARBA00023163"/>
    </source>
</evidence>
<feature type="compositionally biased region" description="Basic and acidic residues" evidence="5">
    <location>
        <begin position="587"/>
        <end position="605"/>
    </location>
</feature>
<dbReference type="Proteomes" id="UP001497457">
    <property type="component" value="Chromosome 14rd"/>
</dbReference>
<sequence>MVILSPVDDPATSQPIAAADAAAGASPQPPPANSTESSLFDDLGGTTEPYAAAGTSTAWSWSSHPPPYASTANAYGGGVPNSSSSPMLSGSMTDTFSLQQAMAEPLSYWHPQTQLGFQPWLAPAAPSAQGAMPPPVLRPMVTTRVEASYSYHPQTQGAAVSAAGGGGEAAIVHAVPDAQKQAAQEATAPAPRRRGRPRKDAAAPAKPKPAAFKPPNKRATARGKRAASRPTASVAGSAATMAGQVQVQVQQPDQQAANVANVQVQQPDHQAASRVVALANSNQPDSCTNLMALLCQDDIQEQWQLQVEPTCSNSLIERDQHQAAAAVRCWQQEVIVPYGPYADTSVAGVRFQPTDHELIYYLRLKHAGREMPVEFFKEFDVYQATPATSRAVCGEVDGFWYAFSPRFRKYKNGERPARSVLEAPGGRQVGYWKSNTKVVPVLAGGNKDGALIGNVTSLTFHLGRQPKGTQTPWKMKEYAILENQHAPDGSAMRLNDWVVCKLFYKERVIKNGVVVEEDQLGEAASDENDGWAEGDEATFMAPDVQTLVGNSEQDLCVEDYLGYDPTPNPNQEADSTLTESGGSTTGGDEKKAPRKLKASERGGRR</sequence>
<reference evidence="7 8" key="2">
    <citation type="submission" date="2024-10" db="EMBL/GenBank/DDBJ databases">
        <authorList>
            <person name="Ryan C."/>
        </authorList>
    </citation>
    <scope>NUCLEOTIDE SEQUENCE [LARGE SCALE GENOMIC DNA]</scope>
</reference>
<evidence type="ECO:0000313" key="8">
    <source>
        <dbReference type="Proteomes" id="UP001497457"/>
    </source>
</evidence>
<keyword evidence="2" id="KW-0238">DNA-binding</keyword>
<feature type="compositionally biased region" description="Low complexity" evidence="5">
    <location>
        <begin position="10"/>
        <end position="26"/>
    </location>
</feature>
<proteinExistence type="predicted"/>
<dbReference type="PANTHER" id="PTHR31719:SF179">
    <property type="entry name" value="OS08G0148400 PROTEIN"/>
    <property type="match status" value="1"/>
</dbReference>
<feature type="region of interest" description="Disordered" evidence="5">
    <location>
        <begin position="558"/>
        <end position="605"/>
    </location>
</feature>